<dbReference type="InterPro" id="IPR032341">
    <property type="entry name" value="MITD1_C"/>
</dbReference>
<comment type="caution">
    <text evidence="2">The sequence shown here is derived from an EMBL/GenBank/DDBJ whole genome shotgun (WGS) entry which is preliminary data.</text>
</comment>
<name>A0A226D5M0_FOLCA</name>
<dbReference type="Gene3D" id="3.30.870.30">
    <property type="entry name" value="MITD, C-terminal phospholipase D-like domain"/>
    <property type="match status" value="1"/>
</dbReference>
<proteinExistence type="predicted"/>
<dbReference type="InterPro" id="IPR038113">
    <property type="entry name" value="MITD1_C_sf"/>
</dbReference>
<feature type="domain" description="MITD1 C-terminal phospholipase D-like" evidence="1">
    <location>
        <begin position="25"/>
        <end position="161"/>
    </location>
</feature>
<evidence type="ECO:0000313" key="2">
    <source>
        <dbReference type="EMBL" id="OXA40174.1"/>
    </source>
</evidence>
<keyword evidence="3" id="KW-1185">Reference proteome</keyword>
<dbReference type="EMBL" id="LNIX01000034">
    <property type="protein sequence ID" value="OXA40174.1"/>
    <property type="molecule type" value="Genomic_DNA"/>
</dbReference>
<dbReference type="Proteomes" id="UP000198287">
    <property type="component" value="Unassembled WGS sequence"/>
</dbReference>
<reference evidence="2 3" key="1">
    <citation type="submission" date="2015-12" db="EMBL/GenBank/DDBJ databases">
        <title>The genome of Folsomia candida.</title>
        <authorList>
            <person name="Faddeeva A."/>
            <person name="Derks M.F."/>
            <person name="Anvar Y."/>
            <person name="Smit S."/>
            <person name="Van Straalen N."/>
            <person name="Roelofs D."/>
        </authorList>
    </citation>
    <scope>NUCLEOTIDE SEQUENCE [LARGE SCALE GENOMIC DNA]</scope>
    <source>
        <strain evidence="2 3">VU population</strain>
        <tissue evidence="2">Whole body</tissue>
    </source>
</reference>
<dbReference type="Pfam" id="PF16565">
    <property type="entry name" value="MIT_C"/>
    <property type="match status" value="1"/>
</dbReference>
<sequence>MFRCDRAQLVEAIMLEGNRQFQGLNDLFGDCFGSLVSEVIIVDPYIKTAIQQNGLLMMLGLIRDKWANSPPVPLKITLITNNDLDMEVTNFHAHENDIREDSYGGIFEHIFTLHDRNLVKFKVVEIRWVHDRSISLLTKMDETYTVFQVKLGKGLDITFCRCGCRYPRGASHQDVLQIDPNNLRTRMCEITKLHWQFTELVNATKFFSALLTYYKSGIIRPFY</sequence>
<evidence type="ECO:0000313" key="3">
    <source>
        <dbReference type="Proteomes" id="UP000198287"/>
    </source>
</evidence>
<gene>
    <name evidence="2" type="ORF">Fcan01_25020</name>
</gene>
<accession>A0A226D5M0</accession>
<protein>
    <recommendedName>
        <fullName evidence="1">MITD1 C-terminal phospholipase D-like domain-containing protein</fullName>
    </recommendedName>
</protein>
<organism evidence="2 3">
    <name type="scientific">Folsomia candida</name>
    <name type="common">Springtail</name>
    <dbReference type="NCBI Taxonomy" id="158441"/>
    <lineage>
        <taxon>Eukaryota</taxon>
        <taxon>Metazoa</taxon>
        <taxon>Ecdysozoa</taxon>
        <taxon>Arthropoda</taxon>
        <taxon>Hexapoda</taxon>
        <taxon>Collembola</taxon>
        <taxon>Entomobryomorpha</taxon>
        <taxon>Isotomoidea</taxon>
        <taxon>Isotomidae</taxon>
        <taxon>Proisotominae</taxon>
        <taxon>Folsomia</taxon>
    </lineage>
</organism>
<dbReference type="AlphaFoldDB" id="A0A226D5M0"/>
<evidence type="ECO:0000259" key="1">
    <source>
        <dbReference type="Pfam" id="PF16565"/>
    </source>
</evidence>